<dbReference type="AlphaFoldDB" id="A0AAE1ESS0"/>
<dbReference type="Pfam" id="PF01498">
    <property type="entry name" value="HTH_Tnp_Tc3_2"/>
    <property type="match status" value="1"/>
</dbReference>
<name>A0AAE1ESS0_PETCI</name>
<feature type="domain" description="Transposase Tc1-like" evidence="1">
    <location>
        <begin position="6"/>
        <end position="54"/>
    </location>
</feature>
<dbReference type="GO" id="GO:0003677">
    <property type="term" value="F:DNA binding"/>
    <property type="evidence" value="ECO:0007669"/>
    <property type="project" value="InterPro"/>
</dbReference>
<evidence type="ECO:0000259" key="1">
    <source>
        <dbReference type="Pfam" id="PF01498"/>
    </source>
</evidence>
<dbReference type="Proteomes" id="UP001286313">
    <property type="component" value="Unassembled WGS sequence"/>
</dbReference>
<gene>
    <name evidence="2" type="ORF">Pcinc_033171</name>
</gene>
<reference evidence="2" key="1">
    <citation type="submission" date="2023-10" db="EMBL/GenBank/DDBJ databases">
        <title>Genome assemblies of two species of porcelain crab, Petrolisthes cinctipes and Petrolisthes manimaculis (Anomura: Porcellanidae).</title>
        <authorList>
            <person name="Angst P."/>
        </authorList>
    </citation>
    <scope>NUCLEOTIDE SEQUENCE</scope>
    <source>
        <strain evidence="2">PB745_01</strain>
        <tissue evidence="2">Gill</tissue>
    </source>
</reference>
<dbReference type="GO" id="GO:0006313">
    <property type="term" value="P:DNA transposition"/>
    <property type="evidence" value="ECO:0007669"/>
    <property type="project" value="InterPro"/>
</dbReference>
<protein>
    <recommendedName>
        <fullName evidence="1">Transposase Tc1-like domain-containing protein</fullName>
    </recommendedName>
</protein>
<dbReference type="GO" id="GO:0015074">
    <property type="term" value="P:DNA integration"/>
    <property type="evidence" value="ECO:0007669"/>
    <property type="project" value="InterPro"/>
</dbReference>
<dbReference type="Gene3D" id="3.30.420.10">
    <property type="entry name" value="Ribonuclease H-like superfamily/Ribonuclease H"/>
    <property type="match status" value="1"/>
</dbReference>
<evidence type="ECO:0000313" key="3">
    <source>
        <dbReference type="Proteomes" id="UP001286313"/>
    </source>
</evidence>
<comment type="caution">
    <text evidence="2">The sequence shown here is derived from an EMBL/GenBank/DDBJ whole genome shotgun (WGS) entry which is preliminary data.</text>
</comment>
<dbReference type="EMBL" id="JAWQEG010004628">
    <property type="protein sequence ID" value="KAK3860803.1"/>
    <property type="molecule type" value="Genomic_DNA"/>
</dbReference>
<accession>A0AAE1ESS0</accession>
<evidence type="ECO:0000313" key="2">
    <source>
        <dbReference type="EMBL" id="KAK3860803.1"/>
    </source>
</evidence>
<sequence>MLKSIREQLSLEVSADTVRRRLHQEGILHRVPAKNEYLADIHGAARLIFAQQYVEKGMEFWVRTIFTDEKSFSSSNHGKIHLWRRNDTR</sequence>
<dbReference type="InterPro" id="IPR002492">
    <property type="entry name" value="Transposase_Tc1-like"/>
</dbReference>
<proteinExistence type="predicted"/>
<organism evidence="2 3">
    <name type="scientific">Petrolisthes cinctipes</name>
    <name type="common">Flat porcelain crab</name>
    <dbReference type="NCBI Taxonomy" id="88211"/>
    <lineage>
        <taxon>Eukaryota</taxon>
        <taxon>Metazoa</taxon>
        <taxon>Ecdysozoa</taxon>
        <taxon>Arthropoda</taxon>
        <taxon>Crustacea</taxon>
        <taxon>Multicrustacea</taxon>
        <taxon>Malacostraca</taxon>
        <taxon>Eumalacostraca</taxon>
        <taxon>Eucarida</taxon>
        <taxon>Decapoda</taxon>
        <taxon>Pleocyemata</taxon>
        <taxon>Anomura</taxon>
        <taxon>Galatheoidea</taxon>
        <taxon>Porcellanidae</taxon>
        <taxon>Petrolisthes</taxon>
    </lineage>
</organism>
<dbReference type="InterPro" id="IPR036397">
    <property type="entry name" value="RNaseH_sf"/>
</dbReference>
<keyword evidence="3" id="KW-1185">Reference proteome</keyword>